<proteinExistence type="predicted"/>
<organism evidence="1 2">
    <name type="scientific">Phaeocystis globosa virus PgV-16T</name>
    <dbReference type="NCBI Taxonomy" id="3071227"/>
    <lineage>
        <taxon>Viruses</taxon>
        <taxon>Varidnaviria</taxon>
        <taxon>Bamfordvirae</taxon>
        <taxon>Nucleocytoviricota</taxon>
        <taxon>Megaviricetes</taxon>
        <taxon>Imitervirales</taxon>
        <taxon>Mesomimiviridae</taxon>
        <taxon>Tethysvirus</taxon>
        <taxon>Tethysvirus hollandense</taxon>
    </lineage>
</organism>
<reference evidence="1 2" key="1">
    <citation type="journal article" date="2013" name="Proc. Natl. Acad. Sci. U.S.A.">
        <title>Genome of Phaeocystis globosa virus PgV-16T highlights the common ancestry of the largest known DNA viruses infecting eukaryotes.</title>
        <authorList>
            <person name="Santini S."/>
            <person name="Jeudy S."/>
            <person name="Bartoli J."/>
            <person name="Poirot O."/>
            <person name="Lescot M."/>
            <person name="Abergel C."/>
            <person name="Barbe V."/>
            <person name="Wommack K.E."/>
            <person name="Noordeloos A.A."/>
            <person name="Brussaard C.P."/>
            <person name="Claverie J.M."/>
        </authorList>
    </citation>
    <scope>NUCLEOTIDE SEQUENCE [LARGE SCALE GENOMIC DNA]</scope>
    <source>
        <strain evidence="1 2">16T</strain>
    </source>
</reference>
<gene>
    <name evidence="1" type="ORF">PGCG_00362</name>
</gene>
<evidence type="ECO:0000313" key="2">
    <source>
        <dbReference type="Proteomes" id="UP000204225"/>
    </source>
</evidence>
<keyword evidence="2" id="KW-1185">Reference proteome</keyword>
<accession>A0AC59EXJ2</accession>
<dbReference type="Proteomes" id="UP000204225">
    <property type="component" value="Segment"/>
</dbReference>
<evidence type="ECO:0000313" key="1">
    <source>
        <dbReference type="EMBL" id="AGM15673.1"/>
    </source>
</evidence>
<dbReference type="EMBL" id="KC662249">
    <property type="protein sequence ID" value="AGM15673.1"/>
    <property type="molecule type" value="Genomic_DNA"/>
</dbReference>
<name>A0AC59EXJ2_9VIRU</name>
<protein>
    <submittedName>
        <fullName evidence="1">Uncharacterized protein</fullName>
    </submittedName>
</protein>
<sequence>MANYAGTHLEILNQVLEVISRNNEPQTQAQILNKIALDAETSVVQAEIYIDEGENELNQKRELAAVASVSSIVSWKDFQYNMLMSQKKRHKAKKALDEVFNLREQETNGFIEKHMKKYNIKQATKKASKLDIEAFRSERETRASNRFQAREYEKAQQSAYDVEQAEQMMMRREKSVVDLRAVLLAALEAAAIAEEEEERMLYEQVKENSKSNMIVSNSTWSSFFKWL</sequence>